<evidence type="ECO:0000256" key="1">
    <source>
        <dbReference type="ARBA" id="ARBA00004922"/>
    </source>
</evidence>
<dbReference type="KEGG" id="app:CAP2UW1_0519"/>
<dbReference type="UniPathway" id="UPA00378"/>
<dbReference type="STRING" id="522306.CAP2UW1_0519"/>
<evidence type="ECO:0000259" key="9">
    <source>
        <dbReference type="Pfam" id="PF13844"/>
    </source>
</evidence>
<dbReference type="PROSITE" id="PS50005">
    <property type="entry name" value="TPR"/>
    <property type="match status" value="2"/>
</dbReference>
<dbReference type="Gene3D" id="1.25.40.10">
    <property type="entry name" value="Tetratricopeptide repeat domain"/>
    <property type="match status" value="2"/>
</dbReference>
<dbReference type="eggNOG" id="COG3914">
    <property type="taxonomic scope" value="Bacteria"/>
</dbReference>
<dbReference type="GO" id="GO:0097363">
    <property type="term" value="F:protein O-acetylglucosaminyltransferase activity"/>
    <property type="evidence" value="ECO:0007669"/>
    <property type="project" value="UniProtKB-EC"/>
</dbReference>
<feature type="domain" description="Cytochrome c-type biogenesis protein H TPR" evidence="10">
    <location>
        <begin position="29"/>
        <end position="137"/>
    </location>
</feature>
<keyword evidence="5" id="KW-0808">Transferase</keyword>
<dbReference type="PANTHER" id="PTHR44998">
    <property type="match status" value="1"/>
</dbReference>
<reference evidence="11" key="1">
    <citation type="submission" date="2009-08" db="EMBL/GenBank/DDBJ databases">
        <authorList>
            <consortium name="US DOE Joint Genome Institute"/>
            <person name="Lucas S."/>
            <person name="Copeland A."/>
            <person name="Lapidus A."/>
            <person name="Glavina del Rio T."/>
            <person name="Dalin E."/>
            <person name="Tice H."/>
            <person name="Bruce D."/>
            <person name="Barry K."/>
            <person name="Pitluck S."/>
            <person name="Lowry S."/>
            <person name="Larimer F."/>
            <person name="Land M."/>
            <person name="Hauser L."/>
            <person name="Kyrpides N."/>
            <person name="Ivanova N."/>
            <person name="McMahon K.D."/>
            <person name="Hugenholtz P."/>
        </authorList>
    </citation>
    <scope>NUCLEOTIDE SEQUENCE</scope>
    <source>
        <strain evidence="11">UW-1</strain>
    </source>
</reference>
<dbReference type="InterPro" id="IPR019734">
    <property type="entry name" value="TPR_rpt"/>
</dbReference>
<feature type="domain" description="O-GlcNAc transferase C-terminal" evidence="9">
    <location>
        <begin position="379"/>
        <end position="564"/>
    </location>
</feature>
<feature type="domain" description="O-GlcNAc transferase C-terminal" evidence="9">
    <location>
        <begin position="215"/>
        <end position="372"/>
    </location>
</feature>
<keyword evidence="4" id="KW-0328">Glycosyltransferase</keyword>
<name>C7RL48_ACCRE</name>
<dbReference type="SUPFAM" id="SSF53756">
    <property type="entry name" value="UDP-Glycosyltransferase/glycogen phosphorylase"/>
    <property type="match status" value="1"/>
</dbReference>
<reference evidence="11" key="2">
    <citation type="submission" date="2009-09" db="EMBL/GenBank/DDBJ databases">
        <title>Complete sequence of chromosome of Candidatus Accumulibacter phosphatis clade IIA str. UW-1.</title>
        <authorList>
            <consortium name="US DOE Joint Genome Institute"/>
            <person name="Martin H.G."/>
            <person name="Ivanova N."/>
            <person name="Kunin V."/>
            <person name="Warnecke F."/>
            <person name="Barry K."/>
            <person name="He S."/>
            <person name="Salamov A."/>
            <person name="Szeto E."/>
            <person name="Dalin E."/>
            <person name="Pangilinan J.L."/>
            <person name="Lapidus A."/>
            <person name="Lowry S."/>
            <person name="Kyrpides N.C."/>
            <person name="McMahon K.D."/>
            <person name="Hugenholtz P."/>
        </authorList>
    </citation>
    <scope>NUCLEOTIDE SEQUENCE [LARGE SCALE GENOMIC DNA]</scope>
    <source>
        <strain evidence="11">UW-1</strain>
    </source>
</reference>
<keyword evidence="7 8" id="KW-0802">TPR repeat</keyword>
<dbReference type="Pfam" id="PF13844">
    <property type="entry name" value="Glyco_transf_41"/>
    <property type="match status" value="2"/>
</dbReference>
<dbReference type="Pfam" id="PF23914">
    <property type="entry name" value="TPR_CcmH_CycH"/>
    <property type="match status" value="1"/>
</dbReference>
<dbReference type="InterPro" id="IPR056413">
    <property type="entry name" value="TPR_CcmH_CycH"/>
</dbReference>
<dbReference type="PANTHER" id="PTHR44998:SF1">
    <property type="entry name" value="UDP-N-ACETYLGLUCOSAMINE--PEPTIDE N-ACETYLGLUCOSAMINYLTRANSFERASE 110 KDA SUBUNIT"/>
    <property type="match status" value="1"/>
</dbReference>
<keyword evidence="6" id="KW-0677">Repeat</keyword>
<evidence type="ECO:0000256" key="3">
    <source>
        <dbReference type="ARBA" id="ARBA00011970"/>
    </source>
</evidence>
<dbReference type="eggNOG" id="COG0457">
    <property type="taxonomic scope" value="Bacteria"/>
</dbReference>
<sequence>MNERPGPFSDVLACHRAGRYREAEALLLESLARQPRQPDTWNLMGATLAGLRRYPDAENAYRRALALQPDHLGALNNLAVLLRQTGRAEEARRTYLETLRHEPRHVDAWNNLAALHAARQEYDQALTCYRKVLELQPDYGHALGAAANAMAMLWEWSGRASICQRLADGIRAGASVTVPFVVLSHLDEPELQLAGARAWARRFDAVAMGPLPVWQHDRLRVAYLSADLREHPVGLQIAELIERHDRRQFEWFGVYFGPRVPGDATHRRLRLAFDSFLDIARLSDEEAARRLRALEIDILVDLGGHTLDGRPGLVARRPAPIQVNWLGYPGTSGASWIDYIVADRFLVPPESRSGYSERIVYLPDCFWVSDSQRPAAGRVPERVELALPAEGFVFCCFSHSYKLNPAMFAVWMRLLRQVAGSVLWLLAAKPEAEERLRREADRCGVDPTRLVFAPRIDLAAHLARHAQADLFLDTLPFNAITTTSVALHAGLPVLSCSGRSFAARGAGSLLQAVGMSALVTGNLSDYEARALELATHPERLASLRRALAERLQTGPLFDAERFRRHLEAAYRAMWTRWQGGEAPADIVVRAAGTATAA</sequence>
<evidence type="ECO:0000259" key="10">
    <source>
        <dbReference type="Pfam" id="PF23914"/>
    </source>
</evidence>
<evidence type="ECO:0000256" key="2">
    <source>
        <dbReference type="ARBA" id="ARBA00005386"/>
    </source>
</evidence>
<dbReference type="InterPro" id="IPR011990">
    <property type="entry name" value="TPR-like_helical_dom_sf"/>
</dbReference>
<comment type="pathway">
    <text evidence="1">Protein modification; protein glycosylation.</text>
</comment>
<dbReference type="PROSITE" id="PS50293">
    <property type="entry name" value="TPR_REGION"/>
    <property type="match status" value="1"/>
</dbReference>
<evidence type="ECO:0000313" key="11">
    <source>
        <dbReference type="EMBL" id="ACV33870.1"/>
    </source>
</evidence>
<dbReference type="InterPro" id="IPR029489">
    <property type="entry name" value="OGT/SEC/SPY_C"/>
</dbReference>
<evidence type="ECO:0000256" key="6">
    <source>
        <dbReference type="ARBA" id="ARBA00022737"/>
    </source>
</evidence>
<feature type="repeat" description="TPR" evidence="8">
    <location>
        <begin position="38"/>
        <end position="71"/>
    </location>
</feature>
<evidence type="ECO:0000256" key="4">
    <source>
        <dbReference type="ARBA" id="ARBA00022676"/>
    </source>
</evidence>
<dbReference type="EC" id="2.4.1.255" evidence="3"/>
<comment type="similarity">
    <text evidence="2">Belongs to the glycosyltransferase 41 family. O-GlcNAc transferase subfamily.</text>
</comment>
<dbReference type="OrthoDB" id="101857at2"/>
<organism evidence="11">
    <name type="scientific">Accumulibacter regalis</name>
    <dbReference type="NCBI Taxonomy" id="522306"/>
    <lineage>
        <taxon>Bacteria</taxon>
        <taxon>Pseudomonadati</taxon>
        <taxon>Pseudomonadota</taxon>
        <taxon>Betaproteobacteria</taxon>
        <taxon>Candidatus Accumulibacter</taxon>
    </lineage>
</organism>
<gene>
    <name evidence="11" type="ordered locus">CAP2UW1_0519</name>
</gene>
<dbReference type="Gene3D" id="3.40.50.11380">
    <property type="match status" value="1"/>
</dbReference>
<protein>
    <recommendedName>
        <fullName evidence="3">protein O-GlcNAc transferase</fullName>
        <ecNumber evidence="3">2.4.1.255</ecNumber>
    </recommendedName>
</protein>
<dbReference type="SMART" id="SM00028">
    <property type="entry name" value="TPR"/>
    <property type="match status" value="3"/>
</dbReference>
<dbReference type="SUPFAM" id="SSF48452">
    <property type="entry name" value="TPR-like"/>
    <property type="match status" value="1"/>
</dbReference>
<dbReference type="Gene3D" id="3.40.50.2000">
    <property type="entry name" value="Glycogen Phosphorylase B"/>
    <property type="match status" value="1"/>
</dbReference>
<proteinExistence type="inferred from homology"/>
<accession>C7RL48</accession>
<evidence type="ECO:0000256" key="8">
    <source>
        <dbReference type="PROSITE-ProRule" id="PRU00339"/>
    </source>
</evidence>
<dbReference type="HOGENOM" id="CLU_001721_5_2_4"/>
<evidence type="ECO:0000256" key="7">
    <source>
        <dbReference type="ARBA" id="ARBA00022803"/>
    </source>
</evidence>
<dbReference type="EMBL" id="CP001715">
    <property type="protein sequence ID" value="ACV33870.1"/>
    <property type="molecule type" value="Genomic_DNA"/>
</dbReference>
<dbReference type="AlphaFoldDB" id="C7RL48"/>
<feature type="repeat" description="TPR" evidence="8">
    <location>
        <begin position="106"/>
        <end position="139"/>
    </location>
</feature>
<dbReference type="CAZy" id="GT41">
    <property type="family name" value="Glycosyltransferase Family 41"/>
</dbReference>
<evidence type="ECO:0000256" key="5">
    <source>
        <dbReference type="ARBA" id="ARBA00022679"/>
    </source>
</evidence>